<sequence>MIQTLKLLPANTRRAAYVAIMRNSSVKDRKGTLATSLDPDLVLEVLDLLLSNEVRDQDVIYVLAWISLEGRETAWKWLKSVKISCHADYLHIDGNNTQCREAIRAINDCIGSLDIAHILEPGCSTPSLRRNTLNWDRCSLEEDPSDFLHSLVPEHWC</sequence>
<dbReference type="Gene3D" id="1.25.50.20">
    <property type="match status" value="1"/>
</dbReference>
<evidence type="ECO:0000313" key="1">
    <source>
        <dbReference type="EMBL" id="GMG98651.1"/>
    </source>
</evidence>
<dbReference type="Proteomes" id="UP001279734">
    <property type="component" value="Unassembled WGS sequence"/>
</dbReference>
<keyword evidence="2" id="KW-1185">Reference proteome</keyword>
<reference evidence="1" key="1">
    <citation type="submission" date="2023-05" db="EMBL/GenBank/DDBJ databases">
        <title>Nepenthes gracilis genome sequencing.</title>
        <authorList>
            <person name="Fukushima K."/>
        </authorList>
    </citation>
    <scope>NUCLEOTIDE SEQUENCE</scope>
    <source>
        <strain evidence="1">SING2019-196</strain>
    </source>
</reference>
<protein>
    <submittedName>
        <fullName evidence="1">Uncharacterized protein</fullName>
    </submittedName>
</protein>
<proteinExistence type="predicted"/>
<dbReference type="AlphaFoldDB" id="A0AAD3RVH5"/>
<accession>A0AAD3RVH5</accession>
<gene>
    <name evidence="1" type="ORF">Nepgr_000491</name>
</gene>
<evidence type="ECO:0000313" key="2">
    <source>
        <dbReference type="Proteomes" id="UP001279734"/>
    </source>
</evidence>
<name>A0AAD3RVH5_NEPGR</name>
<dbReference type="EMBL" id="BSYO01000001">
    <property type="protein sequence ID" value="GMG98651.1"/>
    <property type="molecule type" value="Genomic_DNA"/>
</dbReference>
<comment type="caution">
    <text evidence="1">The sequence shown here is derived from an EMBL/GenBank/DDBJ whole genome shotgun (WGS) entry which is preliminary data.</text>
</comment>
<organism evidence="1 2">
    <name type="scientific">Nepenthes gracilis</name>
    <name type="common">Slender pitcher plant</name>
    <dbReference type="NCBI Taxonomy" id="150966"/>
    <lineage>
        <taxon>Eukaryota</taxon>
        <taxon>Viridiplantae</taxon>
        <taxon>Streptophyta</taxon>
        <taxon>Embryophyta</taxon>
        <taxon>Tracheophyta</taxon>
        <taxon>Spermatophyta</taxon>
        <taxon>Magnoliopsida</taxon>
        <taxon>eudicotyledons</taxon>
        <taxon>Gunneridae</taxon>
        <taxon>Pentapetalae</taxon>
        <taxon>Caryophyllales</taxon>
        <taxon>Nepenthaceae</taxon>
        <taxon>Nepenthes</taxon>
    </lineage>
</organism>